<sequence>MTGEAAVLLILYIDKTTQELNVVLTQRSSKLKSHGGEVCLPGGKRDETDTDITMTALREANEEIGLDRDTVKVIGMLPANVAKNQLLVTPVAAVALPSFDVDSLKANEDEVALIFSVELAKFLSGEHHMSQEWTPERGMPMLFHSWEFEGTPRVWGLTAFFLIDLASVVYGRKPDYEMEPNVRDFVYQNRKMLRRETCQPGCLKC</sequence>
<evidence type="ECO:0000256" key="5">
    <source>
        <dbReference type="ARBA" id="ARBA00022842"/>
    </source>
</evidence>
<accession>A0A0L0GBV2</accession>
<dbReference type="Gene3D" id="3.90.79.10">
    <property type="entry name" value="Nucleoside Triphosphate Pyrophosphohydrolase"/>
    <property type="match status" value="1"/>
</dbReference>
<dbReference type="Pfam" id="PF00293">
    <property type="entry name" value="NUDIX"/>
    <property type="match status" value="1"/>
</dbReference>
<dbReference type="AlphaFoldDB" id="A0A0L0GBV2"/>
<dbReference type="OrthoDB" id="206213at2759"/>
<comment type="cofactor">
    <cofactor evidence="1">
        <name>Mn(2+)</name>
        <dbReference type="ChEBI" id="CHEBI:29035"/>
    </cofactor>
</comment>
<dbReference type="PANTHER" id="PTHR12992">
    <property type="entry name" value="NUDIX HYDROLASE"/>
    <property type="match status" value="1"/>
</dbReference>
<organism evidence="8 9">
    <name type="scientific">Sphaeroforma arctica JP610</name>
    <dbReference type="NCBI Taxonomy" id="667725"/>
    <lineage>
        <taxon>Eukaryota</taxon>
        <taxon>Ichthyosporea</taxon>
        <taxon>Ichthyophonida</taxon>
        <taxon>Sphaeroforma</taxon>
    </lineage>
</organism>
<keyword evidence="6" id="KW-0464">Manganese</keyword>
<evidence type="ECO:0000256" key="4">
    <source>
        <dbReference type="ARBA" id="ARBA00022801"/>
    </source>
</evidence>
<dbReference type="InterPro" id="IPR045121">
    <property type="entry name" value="CoAse"/>
</dbReference>
<keyword evidence="4" id="KW-0378">Hydrolase</keyword>
<keyword evidence="5" id="KW-0460">Magnesium</keyword>
<dbReference type="STRING" id="667725.A0A0L0GBV2"/>
<dbReference type="eggNOG" id="KOG3069">
    <property type="taxonomic scope" value="Eukaryota"/>
</dbReference>
<evidence type="ECO:0000313" key="8">
    <source>
        <dbReference type="EMBL" id="KNC86492.1"/>
    </source>
</evidence>
<dbReference type="GO" id="GO:0015938">
    <property type="term" value="P:coenzyme A catabolic process"/>
    <property type="evidence" value="ECO:0007669"/>
    <property type="project" value="TreeGrafter"/>
</dbReference>
<dbReference type="InterPro" id="IPR000086">
    <property type="entry name" value="NUDIX_hydrolase_dom"/>
</dbReference>
<dbReference type="GO" id="GO:0046872">
    <property type="term" value="F:metal ion binding"/>
    <property type="evidence" value="ECO:0007669"/>
    <property type="project" value="UniProtKB-KW"/>
</dbReference>
<keyword evidence="3" id="KW-0479">Metal-binding</keyword>
<name>A0A0L0GBV2_9EUKA</name>
<dbReference type="CDD" id="cd03426">
    <property type="entry name" value="NUDIX_CoAse_Nudt7"/>
    <property type="match status" value="1"/>
</dbReference>
<evidence type="ECO:0000256" key="3">
    <source>
        <dbReference type="ARBA" id="ARBA00022723"/>
    </source>
</evidence>
<feature type="domain" description="Nudix hydrolase" evidence="7">
    <location>
        <begin position="2"/>
        <end position="158"/>
    </location>
</feature>
<dbReference type="EMBL" id="KQ241649">
    <property type="protein sequence ID" value="KNC86492.1"/>
    <property type="molecule type" value="Genomic_DNA"/>
</dbReference>
<dbReference type="SUPFAM" id="SSF55811">
    <property type="entry name" value="Nudix"/>
    <property type="match status" value="1"/>
</dbReference>
<dbReference type="RefSeq" id="XP_014160394.1">
    <property type="nucleotide sequence ID" value="XM_014304919.1"/>
</dbReference>
<dbReference type="GO" id="GO:0010945">
    <property type="term" value="F:coenzyme A diphosphatase activity"/>
    <property type="evidence" value="ECO:0007669"/>
    <property type="project" value="InterPro"/>
</dbReference>
<evidence type="ECO:0000256" key="1">
    <source>
        <dbReference type="ARBA" id="ARBA00001936"/>
    </source>
</evidence>
<dbReference type="Proteomes" id="UP000054560">
    <property type="component" value="Unassembled WGS sequence"/>
</dbReference>
<reference evidence="8 9" key="1">
    <citation type="submission" date="2011-02" db="EMBL/GenBank/DDBJ databases">
        <title>The Genome Sequence of Sphaeroforma arctica JP610.</title>
        <authorList>
            <consortium name="The Broad Institute Genome Sequencing Platform"/>
            <person name="Russ C."/>
            <person name="Cuomo C."/>
            <person name="Young S.K."/>
            <person name="Zeng Q."/>
            <person name="Gargeya S."/>
            <person name="Alvarado L."/>
            <person name="Berlin A."/>
            <person name="Chapman S.B."/>
            <person name="Chen Z."/>
            <person name="Freedman E."/>
            <person name="Gellesch M."/>
            <person name="Goldberg J."/>
            <person name="Griggs A."/>
            <person name="Gujja S."/>
            <person name="Heilman E."/>
            <person name="Heiman D."/>
            <person name="Howarth C."/>
            <person name="Mehta T."/>
            <person name="Neiman D."/>
            <person name="Pearson M."/>
            <person name="Roberts A."/>
            <person name="Saif S."/>
            <person name="Shea T."/>
            <person name="Shenoy N."/>
            <person name="Sisk P."/>
            <person name="Stolte C."/>
            <person name="Sykes S."/>
            <person name="White J."/>
            <person name="Yandava C."/>
            <person name="Burger G."/>
            <person name="Gray M.W."/>
            <person name="Holland P.W.H."/>
            <person name="King N."/>
            <person name="Lang F.B.F."/>
            <person name="Roger A.J."/>
            <person name="Ruiz-Trillo I."/>
            <person name="Haas B."/>
            <person name="Nusbaum C."/>
            <person name="Birren B."/>
        </authorList>
    </citation>
    <scope>NUCLEOTIDE SEQUENCE [LARGE SCALE GENOMIC DNA]</scope>
    <source>
        <strain evidence="8 9">JP610</strain>
    </source>
</reference>
<dbReference type="PANTHER" id="PTHR12992:SF24">
    <property type="entry name" value="PEROXISOMAL COENZYME A DIPHOSPHATASE NUDT7"/>
    <property type="match status" value="1"/>
</dbReference>
<comment type="cofactor">
    <cofactor evidence="2">
        <name>Mg(2+)</name>
        <dbReference type="ChEBI" id="CHEBI:18420"/>
    </cofactor>
</comment>
<dbReference type="InterPro" id="IPR015797">
    <property type="entry name" value="NUDIX_hydrolase-like_dom_sf"/>
</dbReference>
<gene>
    <name evidence="8" type="ORF">SARC_01363</name>
</gene>
<dbReference type="PROSITE" id="PS51462">
    <property type="entry name" value="NUDIX"/>
    <property type="match status" value="1"/>
</dbReference>
<evidence type="ECO:0000259" key="7">
    <source>
        <dbReference type="PROSITE" id="PS51462"/>
    </source>
</evidence>
<proteinExistence type="predicted"/>
<evidence type="ECO:0000256" key="2">
    <source>
        <dbReference type="ARBA" id="ARBA00001946"/>
    </source>
</evidence>
<keyword evidence="9" id="KW-1185">Reference proteome</keyword>
<dbReference type="GeneID" id="25901867"/>
<evidence type="ECO:0000313" key="9">
    <source>
        <dbReference type="Proteomes" id="UP000054560"/>
    </source>
</evidence>
<protein>
    <recommendedName>
        <fullName evidence="7">Nudix hydrolase domain-containing protein</fullName>
    </recommendedName>
</protein>
<evidence type="ECO:0000256" key="6">
    <source>
        <dbReference type="ARBA" id="ARBA00023211"/>
    </source>
</evidence>